<dbReference type="GO" id="GO:0009103">
    <property type="term" value="P:lipopolysaccharide biosynthetic process"/>
    <property type="evidence" value="ECO:0007669"/>
    <property type="project" value="TreeGrafter"/>
</dbReference>
<dbReference type="InterPro" id="IPR000715">
    <property type="entry name" value="Glycosyl_transferase_4"/>
</dbReference>
<feature type="transmembrane region" description="Helical" evidence="8">
    <location>
        <begin position="132"/>
        <end position="150"/>
    </location>
</feature>
<protein>
    <recommendedName>
        <fullName evidence="9">Glycosyltransferase subfamily 4-like N-terminal domain-containing protein</fullName>
    </recommendedName>
</protein>
<organism evidence="11 12">
    <name type="scientific">Candidatus Dactylopiibacterium carminicum</name>
    <dbReference type="NCBI Taxonomy" id="857335"/>
    <lineage>
        <taxon>Bacteria</taxon>
        <taxon>Pseudomonadati</taxon>
        <taxon>Pseudomonadota</taxon>
        <taxon>Betaproteobacteria</taxon>
        <taxon>Rhodocyclales</taxon>
        <taxon>Rhodocyclaceae</taxon>
        <taxon>Candidatus Dactylopiibacterium</taxon>
    </lineage>
</organism>
<feature type="transmembrane region" description="Helical" evidence="8">
    <location>
        <begin position="47"/>
        <end position="65"/>
    </location>
</feature>
<evidence type="ECO:0000256" key="5">
    <source>
        <dbReference type="ARBA" id="ARBA00022989"/>
    </source>
</evidence>
<comment type="cofactor">
    <cofactor evidence="7">
        <name>Mg(2+)</name>
        <dbReference type="ChEBI" id="CHEBI:18420"/>
    </cofactor>
</comment>
<evidence type="ECO:0000256" key="8">
    <source>
        <dbReference type="SAM" id="Phobius"/>
    </source>
</evidence>
<feature type="binding site" evidence="7">
    <location>
        <position position="154"/>
    </location>
    <ligand>
        <name>Mg(2+)</name>
        <dbReference type="ChEBI" id="CHEBI:18420"/>
    </ligand>
</feature>
<keyword evidence="7" id="KW-0479">Metal-binding</keyword>
<dbReference type="OrthoDB" id="9775208at2"/>
<dbReference type="EMBL" id="NMRN01000020">
    <property type="protein sequence ID" value="PAS93242.1"/>
    <property type="molecule type" value="Genomic_DNA"/>
</dbReference>
<feature type="transmembrane region" description="Helical" evidence="8">
    <location>
        <begin position="303"/>
        <end position="322"/>
    </location>
</feature>
<evidence type="ECO:0000313" key="12">
    <source>
        <dbReference type="Proteomes" id="UP000216107"/>
    </source>
</evidence>
<keyword evidence="13" id="KW-1185">Reference proteome</keyword>
<evidence type="ECO:0000313" key="13">
    <source>
        <dbReference type="Proteomes" id="UP000623509"/>
    </source>
</evidence>
<comment type="subcellular location">
    <subcellularLocation>
        <location evidence="1">Cell membrane</location>
        <topology evidence="1">Multi-pass membrane protein</topology>
    </subcellularLocation>
</comment>
<keyword evidence="3" id="KW-0808">Transferase</keyword>
<feature type="transmembrane region" description="Helical" evidence="8">
    <location>
        <begin position="102"/>
        <end position="120"/>
    </location>
</feature>
<keyword evidence="6 8" id="KW-0472">Membrane</keyword>
<comment type="caution">
    <text evidence="11">The sequence shown here is derived from an EMBL/GenBank/DDBJ whole genome shotgun (WGS) entry which is preliminary data.</text>
</comment>
<evidence type="ECO:0000313" key="11">
    <source>
        <dbReference type="EMBL" id="PAS93242.1"/>
    </source>
</evidence>
<dbReference type="SUPFAM" id="SSF53756">
    <property type="entry name" value="UDP-Glycosyltransferase/glycogen phosphorylase"/>
    <property type="match status" value="1"/>
</dbReference>
<dbReference type="Pfam" id="PF13692">
    <property type="entry name" value="Glyco_trans_1_4"/>
    <property type="match status" value="1"/>
</dbReference>
<dbReference type="InterPro" id="IPR018480">
    <property type="entry name" value="PNAcMuramoyl-5peptid_Trfase_CS"/>
</dbReference>
<keyword evidence="2" id="KW-1003">Cell membrane</keyword>
<dbReference type="GO" id="GO:0016780">
    <property type="term" value="F:phosphotransferase activity, for other substituted phosphate groups"/>
    <property type="evidence" value="ECO:0007669"/>
    <property type="project" value="InterPro"/>
</dbReference>
<feature type="transmembrane region" description="Helical" evidence="8">
    <location>
        <begin position="71"/>
        <end position="90"/>
    </location>
</feature>
<dbReference type="GO" id="GO:0071555">
    <property type="term" value="P:cell wall organization"/>
    <property type="evidence" value="ECO:0007669"/>
    <property type="project" value="TreeGrafter"/>
</dbReference>
<dbReference type="EMBL" id="MDUX01000026">
    <property type="protein sequence ID" value="KAF7599187.1"/>
    <property type="molecule type" value="Genomic_DNA"/>
</dbReference>
<evidence type="ECO:0000256" key="6">
    <source>
        <dbReference type="ARBA" id="ARBA00023136"/>
    </source>
</evidence>
<feature type="transmembrane region" description="Helical" evidence="8">
    <location>
        <begin position="162"/>
        <end position="180"/>
    </location>
</feature>
<keyword evidence="7" id="KW-0460">Magnesium</keyword>
<proteinExistence type="predicted"/>
<gene>
    <name evidence="10" type="ORF">BGI27_09400</name>
    <name evidence="11" type="ORF">CGU29_08355</name>
</gene>
<evidence type="ECO:0000256" key="4">
    <source>
        <dbReference type="ARBA" id="ARBA00022692"/>
    </source>
</evidence>
<keyword evidence="5 8" id="KW-1133">Transmembrane helix</keyword>
<evidence type="ECO:0000313" key="10">
    <source>
        <dbReference type="EMBL" id="KAF7599187.1"/>
    </source>
</evidence>
<accession>A0A272ET09</accession>
<reference evidence="11 12" key="2">
    <citation type="submission" date="2017-07" db="EMBL/GenBank/DDBJ databases">
        <title>Candidatus Dactylopiibacterium carminicum, a nitrogen-fixing symbiont of the cochineal insect Dactylopius coccus and Dactylopius opuntiae (Hemiptera: Coccoidea: Dactylopiidae).</title>
        <authorList>
            <person name="Vera A."/>
        </authorList>
    </citation>
    <scope>NUCLEOTIDE SEQUENCE [LARGE SCALE GENOMIC DNA]</scope>
    <source>
        <strain evidence="11 12">NFDCM</strain>
    </source>
</reference>
<dbReference type="GO" id="GO:0044038">
    <property type="term" value="P:cell wall macromolecule biosynthetic process"/>
    <property type="evidence" value="ECO:0007669"/>
    <property type="project" value="TreeGrafter"/>
</dbReference>
<dbReference type="InterPro" id="IPR028098">
    <property type="entry name" value="Glyco_trans_4-like_N"/>
</dbReference>
<feature type="binding site" evidence="7">
    <location>
        <position position="219"/>
    </location>
    <ligand>
        <name>Mg(2+)</name>
        <dbReference type="ChEBI" id="CHEBI:18420"/>
    </ligand>
</feature>
<evidence type="ECO:0000256" key="7">
    <source>
        <dbReference type="PIRSR" id="PIRSR600715-1"/>
    </source>
</evidence>
<dbReference type="AlphaFoldDB" id="A0A272ET09"/>
<dbReference type="GO" id="GO:0005886">
    <property type="term" value="C:plasma membrane"/>
    <property type="evidence" value="ECO:0007669"/>
    <property type="project" value="UniProtKB-SubCell"/>
</dbReference>
<dbReference type="Proteomes" id="UP000623509">
    <property type="component" value="Unassembled WGS sequence"/>
</dbReference>
<dbReference type="Pfam" id="PF13439">
    <property type="entry name" value="Glyco_transf_4"/>
    <property type="match status" value="1"/>
</dbReference>
<evidence type="ECO:0000259" key="9">
    <source>
        <dbReference type="Pfam" id="PF13439"/>
    </source>
</evidence>
<feature type="transmembrane region" description="Helical" evidence="8">
    <location>
        <begin position="186"/>
        <end position="203"/>
    </location>
</feature>
<feature type="transmembrane region" description="Helical" evidence="8">
    <location>
        <begin position="215"/>
        <end position="234"/>
    </location>
</feature>
<feature type="transmembrane region" description="Helical" evidence="8">
    <location>
        <begin position="246"/>
        <end position="270"/>
    </location>
</feature>
<dbReference type="Gene3D" id="3.40.50.2000">
    <property type="entry name" value="Glycogen Phosphorylase B"/>
    <property type="match status" value="2"/>
</dbReference>
<keyword evidence="4 8" id="KW-0812">Transmembrane</keyword>
<evidence type="ECO:0000256" key="3">
    <source>
        <dbReference type="ARBA" id="ARBA00022679"/>
    </source>
</evidence>
<dbReference type="PROSITE" id="PS01348">
    <property type="entry name" value="MRAY_2"/>
    <property type="match status" value="1"/>
</dbReference>
<dbReference type="RefSeq" id="WP_095524629.1">
    <property type="nucleotide sequence ID" value="NZ_MDUX01000026.1"/>
</dbReference>
<dbReference type="PANTHER" id="PTHR22926:SF3">
    <property type="entry name" value="UNDECAPRENYL-PHOSPHATE ALPHA-N-ACETYLGLUCOSAMINYL 1-PHOSPHATE TRANSFERASE"/>
    <property type="match status" value="1"/>
</dbReference>
<evidence type="ECO:0000256" key="2">
    <source>
        <dbReference type="ARBA" id="ARBA00022475"/>
    </source>
</evidence>
<name>A0A272ET09_9RHOO</name>
<dbReference type="GO" id="GO:0046872">
    <property type="term" value="F:metal ion binding"/>
    <property type="evidence" value="ECO:0007669"/>
    <property type="project" value="UniProtKB-KW"/>
</dbReference>
<feature type="transmembrane region" description="Helical" evidence="8">
    <location>
        <begin position="6"/>
        <end position="27"/>
    </location>
</feature>
<dbReference type="PANTHER" id="PTHR22926">
    <property type="entry name" value="PHOSPHO-N-ACETYLMURAMOYL-PENTAPEPTIDE-TRANSFERASE"/>
    <property type="match status" value="1"/>
</dbReference>
<feature type="transmembrane region" description="Helical" evidence="8">
    <location>
        <begin position="328"/>
        <end position="345"/>
    </location>
</feature>
<sequence length="738" mass="77836">MNEWGGGLWLALLLAFVVSALACRVLARHAARLRLVDLPDARKQHGAPIPLVGGLAVLAGFVVAVAVAGELALLGTVVGPALLMLAVGLVDDAQELGAGTKLMCQLVAAGWLVWASGAALHSLPLPFLSGHLVLDWLAAPLTVLMIVALLNAINMIDGLDGLAGGCLLIATAALGAAAALSARLDLALLAALLAAALAGFLLWNARWPWQARARVFLGDAGALAVGMILCWMILRLSLSWRGADVIRVPLTVALAPLAVPVIDLFVVAFWRAAEGRNPMQADRGHSHHLLLEMGLSTAGAVRLLWLAAAAIAAATFVAWRAGVQEGRLLGVLLAASLAYLVWFRLSWLRVRRQRRGDPATRVLFVSTGLGVGGAERALEQLLPRLAAQGLSVAVVSLREPQPVGARLRALGIAVHELGMAPSQPSPAGLWRLWRVVRDFRPDLIQGWMYHGNVAAHLARLATPRARVLPGIHQTLARLELESLATRAVIRLDAWFSSLAARVLYVAETARIDHEAAGYARRGVVLPNGVDAARFRPDAEARQQLRATLGIDGSVFLVALVGRFHPAKNHAGFLRAAAIVAGEAGKVHFLLAGSGISADNPELAPLLQDERLRGRLHVLGPREDVPRLFAASDLFVLSSIQEALPNVVMEAMSCGLPGVVTDVGDAARMIGDSGWCVAPGDDEALADAILLAYGEDAAAFAARGRAARGRVLAQFDADAVAARYVALYCGLLTGRVQAS</sequence>
<dbReference type="Pfam" id="PF00953">
    <property type="entry name" value="Glycos_transf_4"/>
    <property type="match status" value="1"/>
</dbReference>
<feature type="domain" description="Glycosyltransferase subfamily 4-like N-terminal" evidence="9">
    <location>
        <begin position="371"/>
        <end position="533"/>
    </location>
</feature>
<evidence type="ECO:0000256" key="1">
    <source>
        <dbReference type="ARBA" id="ARBA00004651"/>
    </source>
</evidence>
<dbReference type="CDD" id="cd06853">
    <property type="entry name" value="GT_WecA_like"/>
    <property type="match status" value="1"/>
</dbReference>
<reference evidence="10 13" key="1">
    <citation type="submission" date="2016-08" db="EMBL/GenBank/DDBJ databases">
        <title>Candidatus Dactylopiibacterium carminicum genome sequence.</title>
        <authorList>
            <person name="Ramirez-Puebla S.T."/>
            <person name="Ormeno-Orrillo E."/>
            <person name="Vera-Ponce De Leon A."/>
            <person name="Luis L."/>
            <person name="Sanchez-Flores A."/>
            <person name="Monica R."/>
            <person name="Martinez-Romero E."/>
        </authorList>
    </citation>
    <scope>NUCLEOTIDE SEQUENCE [LARGE SCALE GENOMIC DNA]</scope>
    <source>
        <strain evidence="10">END1</strain>
    </source>
</reference>
<dbReference type="Proteomes" id="UP000216107">
    <property type="component" value="Unassembled WGS sequence"/>
</dbReference>
<dbReference type="GO" id="GO:0016757">
    <property type="term" value="F:glycosyltransferase activity"/>
    <property type="evidence" value="ECO:0007669"/>
    <property type="project" value="UniProtKB-ARBA"/>
</dbReference>